<dbReference type="CDD" id="cd06261">
    <property type="entry name" value="TM_PBP2"/>
    <property type="match status" value="1"/>
</dbReference>
<feature type="transmembrane region" description="Helical" evidence="9">
    <location>
        <begin position="140"/>
        <end position="158"/>
    </location>
</feature>
<comment type="similarity">
    <text evidence="9">Belongs to the binding-protein-dependent transport system permease family. CysTW subfamily.</text>
</comment>
<evidence type="ECO:0000259" key="10">
    <source>
        <dbReference type="PROSITE" id="PS50928"/>
    </source>
</evidence>
<dbReference type="InterPro" id="IPR005667">
    <property type="entry name" value="Sulph_transpt2"/>
</dbReference>
<keyword evidence="4 9" id="KW-0812">Transmembrane</keyword>
<dbReference type="InterPro" id="IPR035906">
    <property type="entry name" value="MetI-like_sf"/>
</dbReference>
<proteinExistence type="inferred from homology"/>
<dbReference type="NCBIfam" id="TIGR02139">
    <property type="entry name" value="permease_CysT"/>
    <property type="match status" value="1"/>
</dbReference>
<dbReference type="RefSeq" id="WP_068372376.1">
    <property type="nucleotide sequence ID" value="NZ_CBCSEB010000001.1"/>
</dbReference>
<comment type="subcellular location">
    <subcellularLocation>
        <location evidence="1">Cell membrane</location>
        <topology evidence="1">Multi-pass membrane protein</topology>
    </subcellularLocation>
</comment>
<dbReference type="EMBL" id="SGWZ01000002">
    <property type="protein sequence ID" value="RZS70489.1"/>
    <property type="molecule type" value="Genomic_DNA"/>
</dbReference>
<feature type="transmembrane region" description="Helical" evidence="9">
    <location>
        <begin position="100"/>
        <end position="120"/>
    </location>
</feature>
<keyword evidence="7 9" id="KW-0472">Membrane</keyword>
<gene>
    <name evidence="11" type="ORF">AAV32_12120</name>
    <name evidence="12" type="ORF">EV679_1896</name>
</gene>
<keyword evidence="6 9" id="KW-0764">Sulfate transport</keyword>
<dbReference type="EMBL" id="LBNE01000008">
    <property type="protein sequence ID" value="KKO71288.1"/>
    <property type="molecule type" value="Genomic_DNA"/>
</dbReference>
<comment type="caution">
    <text evidence="9">Lacks conserved residue(s) required for the propagation of feature annotation.</text>
</comment>
<comment type="function">
    <text evidence="9">Part of the ABC transporter complex (TC 3.A.1.6.1) involved in sulfate/thiosulfate import.</text>
</comment>
<evidence type="ECO:0000256" key="4">
    <source>
        <dbReference type="ARBA" id="ARBA00022692"/>
    </source>
</evidence>
<evidence type="ECO:0000256" key="6">
    <source>
        <dbReference type="ARBA" id="ARBA00023032"/>
    </source>
</evidence>
<dbReference type="GO" id="GO:0005886">
    <property type="term" value="C:plasma membrane"/>
    <property type="evidence" value="ECO:0007669"/>
    <property type="project" value="UniProtKB-SubCell"/>
</dbReference>
<comment type="caution">
    <text evidence="11">The sequence shown here is derived from an EMBL/GenBank/DDBJ whole genome shotgun (WGS) entry which is preliminary data.</text>
</comment>
<dbReference type="Proteomes" id="UP000078084">
    <property type="component" value="Unassembled WGS sequence"/>
</dbReference>
<evidence type="ECO:0000256" key="1">
    <source>
        <dbReference type="ARBA" id="ARBA00004651"/>
    </source>
</evidence>
<evidence type="ECO:0000256" key="9">
    <source>
        <dbReference type="RuleBase" id="RU366001"/>
    </source>
</evidence>
<feature type="transmembrane region" description="Helical" evidence="9">
    <location>
        <begin position="12"/>
        <end position="41"/>
    </location>
</feature>
<evidence type="ECO:0000256" key="2">
    <source>
        <dbReference type="ARBA" id="ARBA00011779"/>
    </source>
</evidence>
<evidence type="ECO:0000256" key="8">
    <source>
        <dbReference type="ARBA" id="ARBA00025323"/>
    </source>
</evidence>
<dbReference type="AlphaFoldDB" id="A0A171KQX1"/>
<feature type="domain" description="ABC transmembrane type-1" evidence="10">
    <location>
        <begin position="62"/>
        <end position="265"/>
    </location>
</feature>
<reference evidence="11 13" key="1">
    <citation type="submission" date="2015-04" db="EMBL/GenBank/DDBJ databases">
        <title>Genome sequence of Kerstersia gyiorum CG1.</title>
        <authorList>
            <person name="Greninger A.L."/>
            <person name="Kozyreva V."/>
            <person name="Chaturvedi V."/>
        </authorList>
    </citation>
    <scope>NUCLEOTIDE SEQUENCE [LARGE SCALE GENOMIC DNA]</scope>
    <source>
        <strain evidence="11 13">CG1</strain>
    </source>
</reference>
<comment type="function">
    <text evidence="8">Part of the ABC transporter complex CysAWTP (TC 3.A.1.6.1) involved in sulfate/thiosulfate import. Probably responsible for the translocation of the substrate across the membrane.</text>
</comment>
<dbReference type="PANTHER" id="PTHR30406">
    <property type="entry name" value="SULFATE TRANSPORT SYSTEM PERMEASE PROTEIN"/>
    <property type="match status" value="1"/>
</dbReference>
<dbReference type="PATRIC" id="fig|206506.3.peg.2581"/>
<dbReference type="InterPro" id="IPR000515">
    <property type="entry name" value="MetI-like"/>
</dbReference>
<feature type="transmembrane region" description="Helical" evidence="9">
    <location>
        <begin position="186"/>
        <end position="208"/>
    </location>
</feature>
<name>A0A171KQX1_9BURK</name>
<dbReference type="NCBIfam" id="TIGR00969">
    <property type="entry name" value="3a0106s02"/>
    <property type="match status" value="1"/>
</dbReference>
<comment type="subunit">
    <text evidence="2">The complex is composed of two ATP-binding proteins (CysA), two transmembrane proteins (CysT and CysW) and a solute-binding protein (CysP).</text>
</comment>
<evidence type="ECO:0000313" key="13">
    <source>
        <dbReference type="Proteomes" id="UP000078084"/>
    </source>
</evidence>
<evidence type="ECO:0000313" key="11">
    <source>
        <dbReference type="EMBL" id="KKO71288.1"/>
    </source>
</evidence>
<dbReference type="Gene3D" id="1.10.3720.10">
    <property type="entry name" value="MetI-like"/>
    <property type="match status" value="1"/>
</dbReference>
<keyword evidence="3 9" id="KW-0813">Transport</keyword>
<evidence type="ECO:0000313" key="12">
    <source>
        <dbReference type="EMBL" id="RZS70489.1"/>
    </source>
</evidence>
<dbReference type="Proteomes" id="UP000292039">
    <property type="component" value="Unassembled WGS sequence"/>
</dbReference>
<dbReference type="GO" id="GO:0015419">
    <property type="term" value="F:ABC-type sulfate transporter activity"/>
    <property type="evidence" value="ECO:0007669"/>
    <property type="project" value="UniProtKB-UniRule"/>
</dbReference>
<dbReference type="InterPro" id="IPR011865">
    <property type="entry name" value="CysT_permease"/>
</dbReference>
<keyword evidence="5 9" id="KW-1133">Transmembrane helix</keyword>
<accession>A0A171KQX1</accession>
<dbReference type="PROSITE" id="PS50928">
    <property type="entry name" value="ABC_TM1"/>
    <property type="match status" value="1"/>
</dbReference>
<organism evidence="11 13">
    <name type="scientific">Kerstersia gyiorum</name>
    <dbReference type="NCBI Taxonomy" id="206506"/>
    <lineage>
        <taxon>Bacteria</taxon>
        <taxon>Pseudomonadati</taxon>
        <taxon>Pseudomonadota</taxon>
        <taxon>Betaproteobacteria</taxon>
        <taxon>Burkholderiales</taxon>
        <taxon>Alcaligenaceae</taxon>
        <taxon>Kerstersia</taxon>
    </lineage>
</organism>
<dbReference type="OrthoDB" id="9804629at2"/>
<sequence length="280" mass="30593">MLPKFFNRPPSLPGFGLSFGISVLYLSLIILLPIAGLLIYASGMSWAEYWRAISDPRVVASYRVTLYGAFLSTVFATILGLLLSWIIVRYEFPGKRVLDALVDLPFALPTAVAGLTLALLLSPPGWLGQYFSAWGIKVAYAFPGLVIAMVFTSLPFVVRSVQPVLADVGPEYEEAARTLGARDGQILLRVILPALLPAVMTGASQAFIRSLGEFGAVVMIAGNLPFRTEITSLMIFMRQAENNYPAAAAIATVVLFASLLLLFGLRMAQKWLLPWYRTEV</sequence>
<feature type="transmembrane region" description="Helical" evidence="9">
    <location>
        <begin position="66"/>
        <end position="88"/>
    </location>
</feature>
<evidence type="ECO:0000256" key="7">
    <source>
        <dbReference type="ARBA" id="ARBA00023136"/>
    </source>
</evidence>
<evidence type="ECO:0000256" key="5">
    <source>
        <dbReference type="ARBA" id="ARBA00022989"/>
    </source>
</evidence>
<dbReference type="STRING" id="206506.AAV32_12120"/>
<evidence type="ECO:0000256" key="3">
    <source>
        <dbReference type="ARBA" id="ARBA00022448"/>
    </source>
</evidence>
<keyword evidence="13" id="KW-1185">Reference proteome</keyword>
<dbReference type="GeneID" id="99726553"/>
<dbReference type="SUPFAM" id="SSF161098">
    <property type="entry name" value="MetI-like"/>
    <property type="match status" value="1"/>
</dbReference>
<evidence type="ECO:0000313" key="14">
    <source>
        <dbReference type="Proteomes" id="UP000292039"/>
    </source>
</evidence>
<reference evidence="12 14" key="2">
    <citation type="submission" date="2019-02" db="EMBL/GenBank/DDBJ databases">
        <title>Genomic Encyclopedia of Type Strains, Phase IV (KMG-IV): sequencing the most valuable type-strain genomes for metagenomic binning, comparative biology and taxonomic classification.</title>
        <authorList>
            <person name="Goeker M."/>
        </authorList>
    </citation>
    <scope>NUCLEOTIDE SEQUENCE [LARGE SCALE GENOMIC DNA]</scope>
    <source>
        <strain evidence="12 14">DSM 16618</strain>
    </source>
</reference>
<dbReference type="FunFam" id="1.10.3720.10:FF:000004">
    <property type="entry name" value="Sulfate transport system permease protein CysT"/>
    <property type="match status" value="1"/>
</dbReference>
<dbReference type="PANTHER" id="PTHR30406:SF10">
    <property type="entry name" value="SULFATE TRANSPORT SYSTEM PERMEASE PROTEIN CYST"/>
    <property type="match status" value="1"/>
</dbReference>
<feature type="transmembrane region" description="Helical" evidence="9">
    <location>
        <begin position="244"/>
        <end position="265"/>
    </location>
</feature>
<dbReference type="Pfam" id="PF00528">
    <property type="entry name" value="BPD_transp_1"/>
    <property type="match status" value="1"/>
</dbReference>
<protein>
    <recommendedName>
        <fullName evidence="9">Sulfate transport system permease protein CysT</fullName>
    </recommendedName>
</protein>